<feature type="transmembrane region" description="Helical" evidence="10">
    <location>
        <begin position="175"/>
        <end position="204"/>
    </location>
</feature>
<dbReference type="GO" id="GO:0004984">
    <property type="term" value="F:olfactory receptor activity"/>
    <property type="evidence" value="ECO:0007669"/>
    <property type="project" value="InterPro"/>
</dbReference>
<dbReference type="Proteomes" id="UP000279307">
    <property type="component" value="Chromosome 7"/>
</dbReference>
<keyword evidence="7 10" id="KW-0472">Membrane</keyword>
<protein>
    <recommendedName>
        <fullName evidence="10">Odorant receptor</fullName>
    </recommendedName>
</protein>
<comment type="similarity">
    <text evidence="10">Belongs to the insect chemoreceptor superfamily. Heteromeric odorant receptor channel (TC 1.A.69) family.</text>
</comment>
<feature type="transmembrane region" description="Helical" evidence="10">
    <location>
        <begin position="42"/>
        <end position="63"/>
    </location>
</feature>
<keyword evidence="9 10" id="KW-0807">Transducer</keyword>
<comment type="subcellular location">
    <subcellularLocation>
        <location evidence="1 10">Cell membrane</location>
        <topology evidence="1 10">Multi-pass membrane protein</topology>
    </subcellularLocation>
</comment>
<keyword evidence="3 10" id="KW-0716">Sensory transduction</keyword>
<dbReference type="InterPro" id="IPR004117">
    <property type="entry name" value="7tm6_olfct_rcpt"/>
</dbReference>
<evidence type="ECO:0000256" key="10">
    <source>
        <dbReference type="RuleBase" id="RU351113"/>
    </source>
</evidence>
<comment type="caution">
    <text evidence="10">Lacks conserved residue(s) required for the propagation of feature annotation.</text>
</comment>
<evidence type="ECO:0000256" key="8">
    <source>
        <dbReference type="ARBA" id="ARBA00023170"/>
    </source>
</evidence>
<keyword evidence="6 10" id="KW-1133">Transmembrane helix</keyword>
<name>A0A026W5W3_OOCBI</name>
<evidence type="ECO:0000256" key="3">
    <source>
        <dbReference type="ARBA" id="ARBA00022606"/>
    </source>
</evidence>
<evidence type="ECO:0000313" key="13">
    <source>
        <dbReference type="Proteomes" id="UP000053097"/>
    </source>
</evidence>
<evidence type="ECO:0000256" key="4">
    <source>
        <dbReference type="ARBA" id="ARBA00022692"/>
    </source>
</evidence>
<dbReference type="PANTHER" id="PTHR21137:SF35">
    <property type="entry name" value="ODORANT RECEPTOR 19A-RELATED"/>
    <property type="match status" value="1"/>
</dbReference>
<dbReference type="GO" id="GO:0007165">
    <property type="term" value="P:signal transduction"/>
    <property type="evidence" value="ECO:0007669"/>
    <property type="project" value="UniProtKB-KW"/>
</dbReference>
<dbReference type="Proteomes" id="UP000053097">
    <property type="component" value="Unassembled WGS sequence"/>
</dbReference>
<keyword evidence="2" id="KW-1003">Cell membrane</keyword>
<feature type="transmembrane region" description="Helical" evidence="10">
    <location>
        <begin position="249"/>
        <end position="269"/>
    </location>
</feature>
<dbReference type="EMBL" id="KK107390">
    <property type="protein sequence ID" value="EZA51393.1"/>
    <property type="molecule type" value="Genomic_DNA"/>
</dbReference>
<dbReference type="GO" id="GO:0005549">
    <property type="term" value="F:odorant binding"/>
    <property type="evidence" value="ECO:0007669"/>
    <property type="project" value="InterPro"/>
</dbReference>
<evidence type="ECO:0000256" key="9">
    <source>
        <dbReference type="ARBA" id="ARBA00023224"/>
    </source>
</evidence>
<gene>
    <name evidence="12" type="ORF">DMN91_006736</name>
    <name evidence="11" type="ORF">X777_09662</name>
</gene>
<accession>A0A026W5W3</accession>
<dbReference type="OrthoDB" id="6614360at2759"/>
<evidence type="ECO:0000256" key="2">
    <source>
        <dbReference type="ARBA" id="ARBA00022475"/>
    </source>
</evidence>
<keyword evidence="8 10" id="KW-0675">Receptor</keyword>
<evidence type="ECO:0000256" key="6">
    <source>
        <dbReference type="ARBA" id="ARBA00022989"/>
    </source>
</evidence>
<sequence length="379" mass="44029">MCVRKRVTLKQVISIVKLSVLFIWFWPLPQSSSKWKVLSMKLYQYSSILFAITVMAPMLYSVMNNLDDSNHIIKSLFALFPCCHVIWNILCHIVIYQQLQFVTFEMERFCALIKSHEEACIQREYVDKCAHFYGFCIVVFYMSLFALILGPVVLDQPFPVTAEFPFDASRQPLRIITYLHQVVVGLQIAAHLCVNAYMALLLWVTSARFRLLTEEIRAATNIYDFIKCIKKHQQLLQYTGKVVFTVRPFALGTIMSSTISVIIFGLLLITRGPVVLKIQCLFLASCALLEVFMYAWPAEHLIQISSDIAQTTFEMKWYESEHFRKNLQMIIIRSQKPIRIVLPCGFSSLSFRYYASYLSTIFSYFTTMRIMFEKQKDGV</sequence>
<feature type="transmembrane region" description="Helical" evidence="10">
    <location>
        <begin position="75"/>
        <end position="96"/>
    </location>
</feature>
<evidence type="ECO:0000313" key="11">
    <source>
        <dbReference type="EMBL" id="EZA51393.1"/>
    </source>
</evidence>
<organism evidence="11 13">
    <name type="scientific">Ooceraea biroi</name>
    <name type="common">Clonal raider ant</name>
    <name type="synonym">Cerapachys biroi</name>
    <dbReference type="NCBI Taxonomy" id="2015173"/>
    <lineage>
        <taxon>Eukaryota</taxon>
        <taxon>Metazoa</taxon>
        <taxon>Ecdysozoa</taxon>
        <taxon>Arthropoda</taxon>
        <taxon>Hexapoda</taxon>
        <taxon>Insecta</taxon>
        <taxon>Pterygota</taxon>
        <taxon>Neoptera</taxon>
        <taxon>Endopterygota</taxon>
        <taxon>Hymenoptera</taxon>
        <taxon>Apocrita</taxon>
        <taxon>Aculeata</taxon>
        <taxon>Formicoidea</taxon>
        <taxon>Formicidae</taxon>
        <taxon>Dorylinae</taxon>
        <taxon>Ooceraea</taxon>
    </lineage>
</organism>
<evidence type="ECO:0000256" key="5">
    <source>
        <dbReference type="ARBA" id="ARBA00022725"/>
    </source>
</evidence>
<dbReference type="AlphaFoldDB" id="A0A026W5W3"/>
<dbReference type="GO" id="GO:0005886">
    <property type="term" value="C:plasma membrane"/>
    <property type="evidence" value="ECO:0007669"/>
    <property type="project" value="UniProtKB-SubCell"/>
</dbReference>
<dbReference type="Pfam" id="PF02949">
    <property type="entry name" value="7tm_6"/>
    <property type="match status" value="1"/>
</dbReference>
<evidence type="ECO:0000313" key="12">
    <source>
        <dbReference type="EMBL" id="RLU20130.1"/>
    </source>
</evidence>
<reference evidence="12" key="3">
    <citation type="submission" date="2018-07" db="EMBL/GenBank/DDBJ databases">
        <authorList>
            <person name="Mckenzie S.K."/>
            <person name="Kronauer D.J.C."/>
        </authorList>
    </citation>
    <scope>NUCLEOTIDE SEQUENCE</scope>
    <source>
        <strain evidence="12">Clonal line C1</strain>
    </source>
</reference>
<feature type="transmembrane region" description="Helical" evidence="10">
    <location>
        <begin position="132"/>
        <end position="154"/>
    </location>
</feature>
<evidence type="ECO:0000256" key="1">
    <source>
        <dbReference type="ARBA" id="ARBA00004651"/>
    </source>
</evidence>
<reference evidence="11 13" key="1">
    <citation type="journal article" date="2014" name="Curr. Biol.">
        <title>The genome of the clonal raider ant Cerapachys biroi.</title>
        <authorList>
            <person name="Oxley P.R."/>
            <person name="Ji L."/>
            <person name="Fetter-Pruneda I."/>
            <person name="McKenzie S.K."/>
            <person name="Li C."/>
            <person name="Hu H."/>
            <person name="Zhang G."/>
            <person name="Kronauer D.J."/>
        </authorList>
    </citation>
    <scope>NUCLEOTIDE SEQUENCE [LARGE SCALE GENOMIC DNA]</scope>
</reference>
<keyword evidence="4 10" id="KW-0812">Transmembrane</keyword>
<evidence type="ECO:0000256" key="7">
    <source>
        <dbReference type="ARBA" id="ARBA00023136"/>
    </source>
</evidence>
<dbReference type="PANTHER" id="PTHR21137">
    <property type="entry name" value="ODORANT RECEPTOR"/>
    <property type="match status" value="1"/>
</dbReference>
<keyword evidence="13" id="KW-1185">Reference proteome</keyword>
<dbReference type="EMBL" id="QOIP01000007">
    <property type="protein sequence ID" value="RLU20130.1"/>
    <property type="molecule type" value="Genomic_DNA"/>
</dbReference>
<reference evidence="12" key="2">
    <citation type="journal article" date="2018" name="Genome Res.">
        <title>The genomic architecture and molecular evolution of ant odorant receptors.</title>
        <authorList>
            <person name="McKenzie S.K."/>
            <person name="Kronauer D.J.C."/>
        </authorList>
    </citation>
    <scope>NUCLEOTIDE SEQUENCE [LARGE SCALE GENOMIC DNA]</scope>
    <source>
        <strain evidence="12">Clonal line C1</strain>
    </source>
</reference>
<dbReference type="OMA" id="FTTMRIM"/>
<proteinExistence type="inferred from homology"/>
<keyword evidence="5 10" id="KW-0552">Olfaction</keyword>